<reference evidence="3" key="1">
    <citation type="submission" date="2015-12" db="EMBL/GenBank/DDBJ databases">
        <title>Update maize B73 reference genome by single molecule sequencing technologies.</title>
        <authorList>
            <consortium name="Maize Genome Sequencing Project"/>
            <person name="Ware D."/>
        </authorList>
    </citation>
    <scope>NUCLEOTIDE SEQUENCE [LARGE SCALE GENOMIC DNA]</scope>
    <source>
        <strain evidence="3">cv. B73</strain>
    </source>
</reference>
<reference evidence="2" key="3">
    <citation type="submission" date="2021-05" db="UniProtKB">
        <authorList>
            <consortium name="EnsemblPlants"/>
        </authorList>
    </citation>
    <scope>IDENTIFICATION</scope>
    <source>
        <strain evidence="2">cv. B73</strain>
    </source>
</reference>
<protein>
    <submittedName>
        <fullName evidence="2">Uncharacterized protein</fullName>
    </submittedName>
</protein>
<reference evidence="2" key="2">
    <citation type="submission" date="2019-07" db="EMBL/GenBank/DDBJ databases">
        <authorList>
            <person name="Seetharam A."/>
            <person name="Woodhouse M."/>
            <person name="Cannon E."/>
        </authorList>
    </citation>
    <scope>NUCLEOTIDE SEQUENCE [LARGE SCALE GENOMIC DNA]</scope>
    <source>
        <strain evidence="2">cv. B73</strain>
    </source>
</reference>
<dbReference type="Gramene" id="Zm00001eb020750_T001">
    <property type="protein sequence ID" value="Zm00001eb020750_P001"/>
    <property type="gene ID" value="Zm00001eb020750"/>
</dbReference>
<evidence type="ECO:0000313" key="2">
    <source>
        <dbReference type="EnsemblPlants" id="Zm00001eb020750_P001"/>
    </source>
</evidence>
<organism evidence="2 3">
    <name type="scientific">Zea mays</name>
    <name type="common">Maize</name>
    <dbReference type="NCBI Taxonomy" id="4577"/>
    <lineage>
        <taxon>Eukaryota</taxon>
        <taxon>Viridiplantae</taxon>
        <taxon>Streptophyta</taxon>
        <taxon>Embryophyta</taxon>
        <taxon>Tracheophyta</taxon>
        <taxon>Spermatophyta</taxon>
        <taxon>Magnoliopsida</taxon>
        <taxon>Liliopsida</taxon>
        <taxon>Poales</taxon>
        <taxon>Poaceae</taxon>
        <taxon>PACMAD clade</taxon>
        <taxon>Panicoideae</taxon>
        <taxon>Andropogonodae</taxon>
        <taxon>Andropogoneae</taxon>
        <taxon>Tripsacinae</taxon>
        <taxon>Zea</taxon>
    </lineage>
</organism>
<evidence type="ECO:0000313" key="3">
    <source>
        <dbReference type="Proteomes" id="UP000007305"/>
    </source>
</evidence>
<dbReference type="EnsemblPlants" id="Zm00001eb020750_T001">
    <property type="protein sequence ID" value="Zm00001eb020750_P001"/>
    <property type="gene ID" value="Zm00001eb020750"/>
</dbReference>
<dbReference type="InParanoid" id="A0A804LM54"/>
<accession>A0A804LM54</accession>
<keyword evidence="3" id="KW-1185">Reference proteome</keyword>
<feature type="compositionally biased region" description="Basic and acidic residues" evidence="1">
    <location>
        <begin position="9"/>
        <end position="26"/>
    </location>
</feature>
<sequence length="107" mass="11301">MKNGLAVAGDERKRLAAGTDRPDKTSHHTAANQESRCACGLVWFGLRRRPAASSGKKVEQHGLPVAAGRGRDGLVRAHGRRAGPQEGGPPPVRRRRRGPGAAAEAQP</sequence>
<dbReference type="AlphaFoldDB" id="A0A804LM54"/>
<feature type="region of interest" description="Disordered" evidence="1">
    <location>
        <begin position="1"/>
        <end position="34"/>
    </location>
</feature>
<proteinExistence type="predicted"/>
<name>A0A804LM54_MAIZE</name>
<evidence type="ECO:0000256" key="1">
    <source>
        <dbReference type="SAM" id="MobiDB-lite"/>
    </source>
</evidence>
<dbReference type="Proteomes" id="UP000007305">
    <property type="component" value="Chromosome 1"/>
</dbReference>
<feature type="region of interest" description="Disordered" evidence="1">
    <location>
        <begin position="50"/>
        <end position="107"/>
    </location>
</feature>